<dbReference type="EMBL" id="ABCP01000004">
    <property type="protein sequence ID" value="EDM48874.1"/>
    <property type="molecule type" value="Genomic_DNA"/>
</dbReference>
<keyword evidence="1" id="KW-0732">Signal</keyword>
<keyword evidence="3" id="KW-1185">Reference proteome</keyword>
<comment type="caution">
    <text evidence="2">The sequence shown here is derived from an EMBL/GenBank/DDBJ whole genome shotgun (WGS) entry which is preliminary data.</text>
</comment>
<name>A6EXI6_9GAMM</name>
<reference evidence="2 3" key="1">
    <citation type="submission" date="2007-06" db="EMBL/GenBank/DDBJ databases">
        <authorList>
            <person name="Green D."/>
            <person name="Ferriera S."/>
            <person name="Johnson J."/>
            <person name="Kravitz S."/>
            <person name="Beeson K."/>
            <person name="Sutton G."/>
            <person name="Rogers Y.-H."/>
            <person name="Friedman R."/>
            <person name="Frazier M."/>
            <person name="Venter J.C."/>
        </authorList>
    </citation>
    <scope>NUCLEOTIDE SEQUENCE [LARGE SCALE GENOMIC DNA]</scope>
    <source>
        <strain evidence="2 3">DG893</strain>
    </source>
</reference>
<dbReference type="PROSITE" id="PS51257">
    <property type="entry name" value="PROKAR_LIPOPROTEIN"/>
    <property type="match status" value="1"/>
</dbReference>
<gene>
    <name evidence="2" type="ORF">MDG893_02905</name>
</gene>
<dbReference type="AlphaFoldDB" id="A6EXI6"/>
<dbReference type="eggNOG" id="COG2706">
    <property type="taxonomic scope" value="Bacteria"/>
</dbReference>
<dbReference type="RefSeq" id="WP_007152737.1">
    <property type="nucleotide sequence ID" value="NZ_ABCP01000004.1"/>
</dbReference>
<organism evidence="2 3">
    <name type="scientific">Marinobacter algicola DG893</name>
    <dbReference type="NCBI Taxonomy" id="443152"/>
    <lineage>
        <taxon>Bacteria</taxon>
        <taxon>Pseudomonadati</taxon>
        <taxon>Pseudomonadota</taxon>
        <taxon>Gammaproteobacteria</taxon>
        <taxon>Pseudomonadales</taxon>
        <taxon>Marinobacteraceae</taxon>
        <taxon>Marinobacter</taxon>
    </lineage>
</organism>
<accession>A6EXI6</accession>
<proteinExistence type="predicted"/>
<dbReference type="InterPro" id="IPR036278">
    <property type="entry name" value="Sialidase_sf"/>
</dbReference>
<feature type="chain" id="PRO_5002696260" evidence="1">
    <location>
        <begin position="24"/>
        <end position="525"/>
    </location>
</feature>
<dbReference type="OrthoDB" id="6191336at2"/>
<sequence length="525" mass="55072">MCHSRPASLLIVLSFLLSISACGGGGGGGSDGSASYTIGGTVTGAVNSGLALENNGGDTLEVGGVDFEFATKLADGSSYDVTLAALPEHQLCSMENASGTVAGTDVNDVSVLCRSWRSAALIETGTGEAASPQIAFNNDGNAIAVWVQFDGTQDNIWASIYSPGGGWSAAVVIGDENGDARAPQIAIDDDGNAIVVWTQQSTYYNAWIRRYSPDSGWSSEGLIEFNGGDASDPQIAMNNAGNAIIVWVQNEAPPTSPNPLNLWANTYTPGVGSGTAELVEADAGSAQDPQIAFDSAGNAIAVWEQYNGSTWYDIRASVWAPGSGWAMPEDIETIDDGNSFDPQIVIDGDNNATVVWTSSDGTRFNIWANNWSQAAGWGSEDLIETDNAGDAFDPQIAVDSMGNVIAVWRQRLSVGTGYSTVANTYSPNDGWSSAELIEDPSNGSAGNQQIAFDNEGNAIAVWRNSNIWANTWSPISGWDAATLIENDNAGIAVEPQIAFDGTSNAIAVWAESDGTRDNIRANRFE</sequence>
<dbReference type="STRING" id="443152.MDG893_02905"/>
<protein>
    <submittedName>
        <fullName evidence="2">Uncharacterized protein</fullName>
    </submittedName>
</protein>
<dbReference type="eggNOG" id="COG2931">
    <property type="taxonomic scope" value="Bacteria"/>
</dbReference>
<feature type="signal peptide" evidence="1">
    <location>
        <begin position="1"/>
        <end position="23"/>
    </location>
</feature>
<evidence type="ECO:0000256" key="1">
    <source>
        <dbReference type="SAM" id="SignalP"/>
    </source>
</evidence>
<evidence type="ECO:0000313" key="3">
    <source>
        <dbReference type="Proteomes" id="UP000005856"/>
    </source>
</evidence>
<evidence type="ECO:0000313" key="2">
    <source>
        <dbReference type="EMBL" id="EDM48874.1"/>
    </source>
</evidence>
<dbReference type="Proteomes" id="UP000005856">
    <property type="component" value="Unassembled WGS sequence"/>
</dbReference>
<dbReference type="SUPFAM" id="SSF50939">
    <property type="entry name" value="Sialidases"/>
    <property type="match status" value="1"/>
</dbReference>